<dbReference type="Pfam" id="PF08780">
    <property type="entry name" value="NTase_sub_bind"/>
    <property type="match status" value="1"/>
</dbReference>
<evidence type="ECO:0008006" key="3">
    <source>
        <dbReference type="Google" id="ProtNLM"/>
    </source>
</evidence>
<dbReference type="AlphaFoldDB" id="A0A097EGQ1"/>
<keyword evidence="2" id="KW-1185">Reference proteome</keyword>
<evidence type="ECO:0000313" key="1">
    <source>
        <dbReference type="EMBL" id="AIT06747.1"/>
    </source>
</evidence>
<organism evidence="1 2">
    <name type="scientific">Sphingomonas taxi</name>
    <dbReference type="NCBI Taxonomy" id="1549858"/>
    <lineage>
        <taxon>Bacteria</taxon>
        <taxon>Pseudomonadati</taxon>
        <taxon>Pseudomonadota</taxon>
        <taxon>Alphaproteobacteria</taxon>
        <taxon>Sphingomonadales</taxon>
        <taxon>Sphingomonadaceae</taxon>
        <taxon>Sphingomonas</taxon>
    </lineage>
</organism>
<dbReference type="NCBIfam" id="TIGR01987">
    <property type="entry name" value="HI0074"/>
    <property type="match status" value="1"/>
</dbReference>
<dbReference type="Proteomes" id="UP000033200">
    <property type="component" value="Chromosome"/>
</dbReference>
<dbReference type="EMBL" id="CP009571">
    <property type="protein sequence ID" value="AIT06747.1"/>
    <property type="molecule type" value="Genomic_DNA"/>
</dbReference>
<sequence length="143" mass="16713">MDLGAPDTPRWVQRFANFDGALVLLREGVELLDGDVHPIVQEGVIQRFEYTFELAWKTLKDFLVWRKVTLERSGPGDVLRTAFAFGYIEEGPIWMDALDARNEMSHVYRRQAFERVVADIRARFLERFEDLHLMLMLERAKLG</sequence>
<evidence type="ECO:0000313" key="2">
    <source>
        <dbReference type="Proteomes" id="UP000033200"/>
    </source>
</evidence>
<dbReference type="Gene3D" id="1.20.120.330">
    <property type="entry name" value="Nucleotidyltransferases domain 2"/>
    <property type="match status" value="1"/>
</dbReference>
<dbReference type="STRING" id="1549858.MC45_10625"/>
<dbReference type="SUPFAM" id="SSF81593">
    <property type="entry name" value="Nucleotidyltransferase substrate binding subunit/domain"/>
    <property type="match status" value="1"/>
</dbReference>
<dbReference type="KEGG" id="stax:MC45_10625"/>
<dbReference type="InterPro" id="IPR010235">
    <property type="entry name" value="HepT"/>
</dbReference>
<proteinExistence type="predicted"/>
<gene>
    <name evidence="1" type="ORF">MC45_10625</name>
</gene>
<dbReference type="eggNOG" id="COG1669">
    <property type="taxonomic scope" value="Bacteria"/>
</dbReference>
<accession>A0A097EGQ1</accession>
<dbReference type="HOGENOM" id="CLU_118479_1_0_5"/>
<reference evidence="1 2" key="1">
    <citation type="submission" date="2014-09" db="EMBL/GenBank/DDBJ databases">
        <title>Using Illumina technology Improving SMRT sequencing Genome Assembly by RASTools.</title>
        <authorList>
            <person name="Zhou Y."/>
            <person name="Ma T."/>
            <person name="Liu T."/>
        </authorList>
    </citation>
    <scope>NUCLEOTIDE SEQUENCE [LARGE SCALE GENOMIC DNA]</scope>
    <source>
        <strain evidence="1 2">ATCC 55669</strain>
    </source>
</reference>
<name>A0A097EGQ1_9SPHN</name>
<protein>
    <recommendedName>
        <fullName evidence="3">Nucleotidyltransferase</fullName>
    </recommendedName>
</protein>
<dbReference type="RefSeq" id="WP_038662802.1">
    <property type="nucleotide sequence ID" value="NZ_CP009571.1"/>
</dbReference>